<evidence type="ECO:0000313" key="1">
    <source>
        <dbReference type="EMBL" id="KAG8442496.1"/>
    </source>
</evidence>
<evidence type="ECO:0000313" key="2">
    <source>
        <dbReference type="Proteomes" id="UP000812440"/>
    </source>
</evidence>
<keyword evidence="2" id="KW-1185">Reference proteome</keyword>
<protein>
    <submittedName>
        <fullName evidence="1">Uncharacterized protein</fullName>
    </submittedName>
</protein>
<organism evidence="1 2">
    <name type="scientific">Hymenochirus boettgeri</name>
    <name type="common">Congo dwarf clawed frog</name>
    <dbReference type="NCBI Taxonomy" id="247094"/>
    <lineage>
        <taxon>Eukaryota</taxon>
        <taxon>Metazoa</taxon>
        <taxon>Chordata</taxon>
        <taxon>Craniata</taxon>
        <taxon>Vertebrata</taxon>
        <taxon>Euteleostomi</taxon>
        <taxon>Amphibia</taxon>
        <taxon>Batrachia</taxon>
        <taxon>Anura</taxon>
        <taxon>Pipoidea</taxon>
        <taxon>Pipidae</taxon>
        <taxon>Pipinae</taxon>
        <taxon>Hymenochirus</taxon>
    </lineage>
</organism>
<name>A0A8T2JJ39_9PIPI</name>
<dbReference type="AlphaFoldDB" id="A0A8T2JJ39"/>
<proteinExistence type="predicted"/>
<dbReference type="Proteomes" id="UP000812440">
    <property type="component" value="Chromosome 6"/>
</dbReference>
<accession>A0A8T2JJ39</accession>
<dbReference type="EMBL" id="JAACNH010000005">
    <property type="protein sequence ID" value="KAG8442496.1"/>
    <property type="molecule type" value="Genomic_DNA"/>
</dbReference>
<reference evidence="1" key="1">
    <citation type="thesis" date="2020" institute="ProQuest LLC" country="789 East Eisenhower Parkway, Ann Arbor, MI, USA">
        <title>Comparative Genomics and Chromosome Evolution.</title>
        <authorList>
            <person name="Mudd A.B."/>
        </authorList>
    </citation>
    <scope>NUCLEOTIDE SEQUENCE</scope>
    <source>
        <strain evidence="1">Female2</strain>
        <tissue evidence="1">Blood</tissue>
    </source>
</reference>
<gene>
    <name evidence="1" type="ORF">GDO86_011330</name>
</gene>
<comment type="caution">
    <text evidence="1">The sequence shown here is derived from an EMBL/GenBank/DDBJ whole genome shotgun (WGS) entry which is preliminary data.</text>
</comment>
<sequence length="77" mass="8596">MSDTYASDTPNNHFSLKRPFAVQVLGHLSFSTASDVCMDPSLFLTIEIREMISAGKENDHVSSYPLHRSHFPGKLSK</sequence>